<keyword evidence="3" id="KW-1185">Reference proteome</keyword>
<dbReference type="Proteomes" id="UP000824890">
    <property type="component" value="Unassembled WGS sequence"/>
</dbReference>
<dbReference type="InterPro" id="IPR002124">
    <property type="entry name" value="Cyt_c_oxidase_su5b"/>
</dbReference>
<feature type="signal peptide" evidence="1">
    <location>
        <begin position="1"/>
        <end position="21"/>
    </location>
</feature>
<evidence type="ECO:0000313" key="2">
    <source>
        <dbReference type="EMBL" id="KAH0898286.1"/>
    </source>
</evidence>
<dbReference type="EMBL" id="JAGKQM010000012">
    <property type="protein sequence ID" value="KAH0898286.1"/>
    <property type="molecule type" value="Genomic_DNA"/>
</dbReference>
<gene>
    <name evidence="2" type="ORF">HID58_047854</name>
</gene>
<dbReference type="SUPFAM" id="SSF57802">
    <property type="entry name" value="Rubredoxin-like"/>
    <property type="match status" value="1"/>
</dbReference>
<reference evidence="2 3" key="1">
    <citation type="submission" date="2021-05" db="EMBL/GenBank/DDBJ databases">
        <title>Genome Assembly of Synthetic Allotetraploid Brassica napus Reveals Homoeologous Exchanges between Subgenomes.</title>
        <authorList>
            <person name="Davis J.T."/>
        </authorList>
    </citation>
    <scope>NUCLEOTIDE SEQUENCE [LARGE SCALE GENOMIC DNA]</scope>
    <source>
        <strain evidence="3">cv. Da-Ae</strain>
        <tissue evidence="2">Seedling</tissue>
    </source>
</reference>
<comment type="caution">
    <text evidence="2">The sequence shown here is derived from an EMBL/GenBank/DDBJ whole genome shotgun (WGS) entry which is preliminary data.</text>
</comment>
<dbReference type="PANTHER" id="PTHR10122:SF18">
    <property type="entry name" value="(RAPE) HYPOTHETICAL PROTEIN"/>
    <property type="match status" value="1"/>
</dbReference>
<proteinExistence type="predicted"/>
<dbReference type="CDD" id="cd00924">
    <property type="entry name" value="Cyt_c_Oxidase_Vb"/>
    <property type="match status" value="1"/>
</dbReference>
<organism evidence="2 3">
    <name type="scientific">Brassica napus</name>
    <name type="common">Rape</name>
    <dbReference type="NCBI Taxonomy" id="3708"/>
    <lineage>
        <taxon>Eukaryota</taxon>
        <taxon>Viridiplantae</taxon>
        <taxon>Streptophyta</taxon>
        <taxon>Embryophyta</taxon>
        <taxon>Tracheophyta</taxon>
        <taxon>Spermatophyta</taxon>
        <taxon>Magnoliopsida</taxon>
        <taxon>eudicotyledons</taxon>
        <taxon>Gunneridae</taxon>
        <taxon>Pentapetalae</taxon>
        <taxon>rosids</taxon>
        <taxon>malvids</taxon>
        <taxon>Brassicales</taxon>
        <taxon>Brassicaceae</taxon>
        <taxon>Brassiceae</taxon>
        <taxon>Brassica</taxon>
    </lineage>
</organism>
<dbReference type="PROSITE" id="PS51359">
    <property type="entry name" value="COX5B_2"/>
    <property type="match status" value="1"/>
</dbReference>
<sequence>MWWRILLSNLKLISAVGSSFAAESTHLPLSTRASSISAYSSLFARQFGSAAGKSRISIHADSSSETAVKKKRVEDVMHIATGHEKEELEAQFILLGRKLLGVDFPEGPFGTKEAPAIVKSYYHMRIVGCPGGEAEDEHDLVWFWLEKGKSFECPACSQYFKAMYPSFSLNLQAN</sequence>
<accession>A0ABQ8B0I5</accession>
<dbReference type="PANTHER" id="PTHR10122">
    <property type="entry name" value="CYTOCHROME C OXIDASE SUBUNIT 5B, MITOCHONDRIAL"/>
    <property type="match status" value="1"/>
</dbReference>
<keyword evidence="1" id="KW-0732">Signal</keyword>
<dbReference type="Gene3D" id="2.60.11.10">
    <property type="entry name" value="Cytochrome c oxidase, subunit Vb"/>
    <property type="match status" value="1"/>
</dbReference>
<feature type="chain" id="PRO_5045717219" evidence="1">
    <location>
        <begin position="22"/>
        <end position="174"/>
    </location>
</feature>
<dbReference type="InterPro" id="IPR036972">
    <property type="entry name" value="Cyt_c_oxidase_su5b_sf"/>
</dbReference>
<evidence type="ECO:0000313" key="3">
    <source>
        <dbReference type="Proteomes" id="UP000824890"/>
    </source>
</evidence>
<protein>
    <submittedName>
        <fullName evidence="2">Uncharacterized protein</fullName>
    </submittedName>
</protein>
<evidence type="ECO:0000256" key="1">
    <source>
        <dbReference type="SAM" id="SignalP"/>
    </source>
</evidence>
<dbReference type="Pfam" id="PF01215">
    <property type="entry name" value="COX5B"/>
    <property type="match status" value="1"/>
</dbReference>
<name>A0ABQ8B0I5_BRANA</name>